<dbReference type="OrthoDB" id="9806926at2"/>
<proteinExistence type="inferred from homology"/>
<feature type="transmembrane region" description="Helical" evidence="9">
    <location>
        <begin position="187"/>
        <end position="205"/>
    </location>
</feature>
<keyword evidence="6 9" id="KW-0769">Symport</keyword>
<comment type="subcellular location">
    <subcellularLocation>
        <location evidence="9">Cell inner membrane</location>
        <topology evidence="9">Multi-pass membrane protein</topology>
    </subcellularLocation>
    <subcellularLocation>
        <location evidence="1">Cell membrane</location>
        <topology evidence="1">Multi-pass membrane protein</topology>
    </subcellularLocation>
</comment>
<feature type="transmembrane region" description="Helical" evidence="9">
    <location>
        <begin position="12"/>
        <end position="31"/>
    </location>
</feature>
<keyword evidence="9" id="KW-0997">Cell inner membrane</keyword>
<organism evidence="10 11">
    <name type="scientific">Neptuniibacter caesariensis</name>
    <dbReference type="NCBI Taxonomy" id="207954"/>
    <lineage>
        <taxon>Bacteria</taxon>
        <taxon>Pseudomonadati</taxon>
        <taxon>Pseudomonadota</taxon>
        <taxon>Gammaproteobacteria</taxon>
        <taxon>Oceanospirillales</taxon>
        <taxon>Oceanospirillaceae</taxon>
        <taxon>Neptuniibacter</taxon>
    </lineage>
</organism>
<feature type="transmembrane region" description="Helical" evidence="9">
    <location>
        <begin position="139"/>
        <end position="159"/>
    </location>
</feature>
<feature type="transmembrane region" description="Helical" evidence="9">
    <location>
        <begin position="431"/>
        <end position="450"/>
    </location>
</feature>
<feature type="transmembrane region" description="Helical" evidence="9">
    <location>
        <begin position="217"/>
        <end position="238"/>
    </location>
</feature>
<keyword evidence="8 9" id="KW-0472">Membrane</keyword>
<dbReference type="Proteomes" id="UP000002171">
    <property type="component" value="Unassembled WGS sequence"/>
</dbReference>
<dbReference type="EMBL" id="AAOW01000002">
    <property type="protein sequence ID" value="EAR62724.1"/>
    <property type="molecule type" value="Genomic_DNA"/>
</dbReference>
<dbReference type="FunFam" id="1.20.1740.10:FF:000004">
    <property type="entry name" value="Sodium:alanine symporter family protein"/>
    <property type="match status" value="1"/>
</dbReference>
<evidence type="ECO:0000256" key="2">
    <source>
        <dbReference type="ARBA" id="ARBA00009261"/>
    </source>
</evidence>
<keyword evidence="4" id="KW-1003">Cell membrane</keyword>
<evidence type="ECO:0000256" key="9">
    <source>
        <dbReference type="RuleBase" id="RU363064"/>
    </source>
</evidence>
<dbReference type="RefSeq" id="WP_007021742.1">
    <property type="nucleotide sequence ID" value="NZ_CH724126.1"/>
</dbReference>
<name>A0A7U8C9P4_NEPCE</name>
<dbReference type="Pfam" id="PF01235">
    <property type="entry name" value="Na_Ala_symp"/>
    <property type="match status" value="1"/>
</dbReference>
<dbReference type="GO" id="GO:0005886">
    <property type="term" value="C:plasma membrane"/>
    <property type="evidence" value="ECO:0007669"/>
    <property type="project" value="UniProtKB-SubCell"/>
</dbReference>
<dbReference type="AlphaFoldDB" id="A0A7U8C9P4"/>
<protein>
    <submittedName>
        <fullName evidence="10">Na+/alanine symporter</fullName>
    </submittedName>
</protein>
<comment type="caution">
    <text evidence="10">The sequence shown here is derived from an EMBL/GenBank/DDBJ whole genome shotgun (WGS) entry which is preliminary data.</text>
</comment>
<evidence type="ECO:0000256" key="4">
    <source>
        <dbReference type="ARBA" id="ARBA00022475"/>
    </source>
</evidence>
<keyword evidence="11" id="KW-1185">Reference proteome</keyword>
<evidence type="ECO:0000313" key="11">
    <source>
        <dbReference type="Proteomes" id="UP000002171"/>
    </source>
</evidence>
<feature type="transmembrane region" description="Helical" evidence="9">
    <location>
        <begin position="304"/>
        <end position="325"/>
    </location>
</feature>
<comment type="similarity">
    <text evidence="2 9">Belongs to the alanine or glycine:cation symporter (AGCS) (TC 2.A.25) family.</text>
</comment>
<accession>A0A7U8C9P4</accession>
<evidence type="ECO:0000256" key="1">
    <source>
        <dbReference type="ARBA" id="ARBA00004651"/>
    </source>
</evidence>
<reference evidence="10 11" key="1">
    <citation type="submission" date="2006-02" db="EMBL/GenBank/DDBJ databases">
        <authorList>
            <person name="Pinhassi J."/>
            <person name="Pedros-Alio C."/>
            <person name="Ferriera S."/>
            <person name="Johnson J."/>
            <person name="Kravitz S."/>
            <person name="Halpern A."/>
            <person name="Remington K."/>
            <person name="Beeson K."/>
            <person name="Tran B."/>
            <person name="Rogers Y.-H."/>
            <person name="Friedman R."/>
            <person name="Venter J.C."/>
        </authorList>
    </citation>
    <scope>NUCLEOTIDE SEQUENCE [LARGE SCALE GENOMIC DNA]</scope>
    <source>
        <strain evidence="10 11">MED92</strain>
    </source>
</reference>
<keyword evidence="7 9" id="KW-1133">Transmembrane helix</keyword>
<dbReference type="Gene3D" id="1.20.1740.10">
    <property type="entry name" value="Amino acid/polyamine transporter I"/>
    <property type="match status" value="1"/>
</dbReference>
<evidence type="ECO:0000256" key="6">
    <source>
        <dbReference type="ARBA" id="ARBA00022847"/>
    </source>
</evidence>
<evidence type="ECO:0000256" key="3">
    <source>
        <dbReference type="ARBA" id="ARBA00022448"/>
    </source>
</evidence>
<evidence type="ECO:0000256" key="5">
    <source>
        <dbReference type="ARBA" id="ARBA00022692"/>
    </source>
</evidence>
<dbReference type="PROSITE" id="PS00873">
    <property type="entry name" value="NA_ALANINE_SYMP"/>
    <property type="match status" value="1"/>
</dbReference>
<feature type="transmembrane region" description="Helical" evidence="9">
    <location>
        <begin position="366"/>
        <end position="385"/>
    </location>
</feature>
<keyword evidence="3 9" id="KW-0813">Transport</keyword>
<evidence type="ECO:0000256" key="7">
    <source>
        <dbReference type="ARBA" id="ARBA00022989"/>
    </source>
</evidence>
<sequence length="509" mass="54606">MQTFVDFMNGIIWSPALIYLCLGAGLFYSILTRFVQVRMFREMWNLLLSGKSSEHGISSFQALAVSLSGRVGTGNIAGVAAAIGFGGPGAVFWMWVVAFFGAATAYAESTLAQIYKEEHEGQYRGGPAYYFEKAMGQKWFAWIFAIATILACGVFLPGVQANSIGNAVEQAFGSGQMIETSMGTLSMAKIMTGTVVVLILGFIIFGGVKRIANFTQIVVPFMALAYIIIAAVIVLLNIDMLPGIISMILEDAFTPMAGLGAAIGWGVKRGVYSNEAGQGTGPHAAAAAEVEHPAQQGLVQAFSVYIDTLFVCSATAFMILITGAYNVHGAGDAFLVQNISADVAANGPMFTQMAIESVLPGVGNPFIAFALFFFSFTTILAYYYIAETNVAYLKRSMDIPGLTGLLKLVLMAATFYGAVKTANLAWAMGDVGVGLMAWLNIVGILIIFFMSKPALKALKDYEAQRKAGVSKYEFNPAKLGIKNATFWEKRCGVKAEVDQTEDEKDKVNV</sequence>
<dbReference type="GO" id="GO:0005283">
    <property type="term" value="F:amino acid:sodium symporter activity"/>
    <property type="evidence" value="ECO:0007669"/>
    <property type="project" value="InterPro"/>
</dbReference>
<dbReference type="PANTHER" id="PTHR30330">
    <property type="entry name" value="AGSS FAMILY TRANSPORTER, SODIUM-ALANINE"/>
    <property type="match status" value="1"/>
</dbReference>
<gene>
    <name evidence="10" type="ORF">MED92_06383</name>
</gene>
<keyword evidence="5 9" id="KW-0812">Transmembrane</keyword>
<dbReference type="PANTHER" id="PTHR30330:SF7">
    <property type="entry name" value="SODIUM_PROTON-DEPENDENT ALANINE CARRIER PROTEIN YRBD-RELATED"/>
    <property type="match status" value="1"/>
</dbReference>
<dbReference type="PRINTS" id="PR00175">
    <property type="entry name" value="NAALASMPORT"/>
</dbReference>
<evidence type="ECO:0000313" key="10">
    <source>
        <dbReference type="EMBL" id="EAR62724.1"/>
    </source>
</evidence>
<dbReference type="InterPro" id="IPR001463">
    <property type="entry name" value="Na/Ala_symport"/>
</dbReference>
<feature type="transmembrane region" description="Helical" evidence="9">
    <location>
        <begin position="397"/>
        <end position="419"/>
    </location>
</feature>
<evidence type="ECO:0000256" key="8">
    <source>
        <dbReference type="ARBA" id="ARBA00023136"/>
    </source>
</evidence>
<dbReference type="NCBIfam" id="TIGR00835">
    <property type="entry name" value="agcS"/>
    <property type="match status" value="1"/>
</dbReference>